<dbReference type="InterPro" id="IPR029510">
    <property type="entry name" value="Ald_DH_CS_GLU"/>
</dbReference>
<dbReference type="AlphaFoldDB" id="A0A7L6BBP1"/>
<dbReference type="Gene3D" id="3.40.605.10">
    <property type="entry name" value="Aldehyde Dehydrogenase, Chain A, domain 1"/>
    <property type="match status" value="1"/>
</dbReference>
<evidence type="ECO:0000313" key="7">
    <source>
        <dbReference type="Proteomes" id="UP000510844"/>
    </source>
</evidence>
<dbReference type="Pfam" id="PF00171">
    <property type="entry name" value="Aldedh"/>
    <property type="match status" value="1"/>
</dbReference>
<dbReference type="FunFam" id="3.40.309.10:FF:000012">
    <property type="entry name" value="Betaine aldehyde dehydrogenase"/>
    <property type="match status" value="1"/>
</dbReference>
<keyword evidence="7" id="KW-1185">Reference proteome</keyword>
<dbReference type="CDD" id="cd07111">
    <property type="entry name" value="ALDH_F16"/>
    <property type="match status" value="1"/>
</dbReference>
<keyword evidence="2 4" id="KW-0560">Oxidoreductase</keyword>
<dbReference type="EMBL" id="CP059322">
    <property type="protein sequence ID" value="QLQ39235.1"/>
    <property type="molecule type" value="Genomic_DNA"/>
</dbReference>
<feature type="active site" evidence="3">
    <location>
        <position position="256"/>
    </location>
</feature>
<dbReference type="PANTHER" id="PTHR11699">
    <property type="entry name" value="ALDEHYDE DEHYDROGENASE-RELATED"/>
    <property type="match status" value="1"/>
</dbReference>
<dbReference type="InterPro" id="IPR015590">
    <property type="entry name" value="Aldehyde_DH_dom"/>
</dbReference>
<name>A0A7L6BBP1_9ACTN</name>
<dbReference type="GO" id="GO:0016620">
    <property type="term" value="F:oxidoreductase activity, acting on the aldehyde or oxo group of donors, NAD or NADP as acceptor"/>
    <property type="evidence" value="ECO:0007669"/>
    <property type="project" value="InterPro"/>
</dbReference>
<dbReference type="FunFam" id="3.40.605.10:FF:000007">
    <property type="entry name" value="NAD/NADP-dependent betaine aldehyde dehydrogenase"/>
    <property type="match status" value="1"/>
</dbReference>
<dbReference type="PROSITE" id="PS00687">
    <property type="entry name" value="ALDEHYDE_DEHYDR_GLU"/>
    <property type="match status" value="1"/>
</dbReference>
<dbReference type="Gene3D" id="3.40.309.10">
    <property type="entry name" value="Aldehyde Dehydrogenase, Chain A, domain 2"/>
    <property type="match status" value="1"/>
</dbReference>
<evidence type="ECO:0000256" key="4">
    <source>
        <dbReference type="RuleBase" id="RU003345"/>
    </source>
</evidence>
<evidence type="ECO:0000256" key="3">
    <source>
        <dbReference type="PROSITE-ProRule" id="PRU10007"/>
    </source>
</evidence>
<evidence type="ECO:0000313" key="6">
    <source>
        <dbReference type="EMBL" id="QLQ39235.1"/>
    </source>
</evidence>
<evidence type="ECO:0000256" key="2">
    <source>
        <dbReference type="ARBA" id="ARBA00023002"/>
    </source>
</evidence>
<feature type="domain" description="Aldehyde dehydrogenase" evidence="5">
    <location>
        <begin position="29"/>
        <end position="476"/>
    </location>
</feature>
<organism evidence="6 7">
    <name type="scientific">Micromonospora robiginosa</name>
    <dbReference type="NCBI Taxonomy" id="2749844"/>
    <lineage>
        <taxon>Bacteria</taxon>
        <taxon>Bacillati</taxon>
        <taxon>Actinomycetota</taxon>
        <taxon>Actinomycetes</taxon>
        <taxon>Micromonosporales</taxon>
        <taxon>Micromonosporaceae</taxon>
        <taxon>Micromonospora</taxon>
    </lineage>
</organism>
<sequence>MFEYAPAPESRSVVDIRPSYGLFVDGKFVDPSDGGSFKSVNPASEEVLAEIAEAGREDVDRAVRAARKAYEKVWGPMSGRDRAKYLFRIARIIQERSRELAVLESLDNGKPIRESRDVDLPLVAAHFFYYAGWADKLEHSGFGPDPRPLGVAAQVIPWNFPLLMLAWKIAPALAAGNTVVLKPAETTPLTALLFAEICQQADLPAGVVNIVTGAGDTGRALVEHPGVDKVAFTGSTEVGRAIARAVAGTRKKLTLELGGKAANIVFDDAPVDQAVEGIVNGIFFNQGHVCCAGSRLLVQESVADEVLESLKRRMARLRVGDPLDKNTDVGAINSAEQLARIRELSEVGAAEGAQRWSPPCELPDRGFWFAPTIFTGVTQAHRIAREEIFGPVLSVLTFRTPAEAVEKANNTPYGLSAGIWTDKGSRILWMADRLRAGVVWANTFNKFDPTSPFGGYKESGYGREGGRHGLEGYLNV</sequence>
<dbReference type="Proteomes" id="UP000510844">
    <property type="component" value="Chromosome"/>
</dbReference>
<gene>
    <name evidence="6" type="ORF">H1D33_10625</name>
</gene>
<reference evidence="7" key="1">
    <citation type="submission" date="2020-07" db="EMBL/GenBank/DDBJ databases">
        <title>A new Micromonospora strain with potent antibiotic activity isolated from the microbiome of a mid-Atlantic deep-sea sponge.</title>
        <authorList>
            <person name="Back C.R."/>
            <person name="Stennett H.L."/>
            <person name="Williams S.E."/>
            <person name="Wang L."/>
            <person name="Ojeda Gomez J."/>
            <person name="Abdulle O.M."/>
            <person name="Duffy T."/>
            <person name="Hendry K.R."/>
            <person name="Powell D."/>
            <person name="Stach J.E."/>
            <person name="Essex-Lopresti A.E."/>
            <person name="Willis C.L."/>
            <person name="Curnow P."/>
            <person name="Race P.R."/>
        </authorList>
    </citation>
    <scope>NUCLEOTIDE SEQUENCE [LARGE SCALE GENOMIC DNA]</scope>
    <source>
        <strain evidence="7">28ISP2-46</strain>
    </source>
</reference>
<reference evidence="6 7" key="2">
    <citation type="journal article" date="2021" name="Mar. Drugs">
        <title>A New Micromonospora Strain with Antibiotic Activity Isolated from the Microbiome of a Mid-Atlantic Deep-Sea Sponge.</title>
        <authorList>
            <person name="Back C.R."/>
            <person name="Stennett H.L."/>
            <person name="Williams S.E."/>
            <person name="Wang L."/>
            <person name="Ojeda Gomez J."/>
            <person name="Abdulle O.M."/>
            <person name="Duffy T."/>
            <person name="Neal C."/>
            <person name="Mantell J."/>
            <person name="Jepson M.A."/>
            <person name="Hendry K.R."/>
            <person name="Powell D."/>
            <person name="Stach J.E.M."/>
            <person name="Essex-Lopresti A.E."/>
            <person name="Willis C.L."/>
            <person name="Curnow P."/>
            <person name="Race P.R."/>
        </authorList>
    </citation>
    <scope>NUCLEOTIDE SEQUENCE [LARGE SCALE GENOMIC DNA]</scope>
    <source>
        <strain evidence="6 7">28ISP2-46</strain>
    </source>
</reference>
<dbReference type="InterPro" id="IPR016161">
    <property type="entry name" value="Ald_DH/histidinol_DH"/>
</dbReference>
<dbReference type="SUPFAM" id="SSF53720">
    <property type="entry name" value="ALDH-like"/>
    <property type="match status" value="1"/>
</dbReference>
<dbReference type="InterPro" id="IPR016162">
    <property type="entry name" value="Ald_DH_N"/>
</dbReference>
<proteinExistence type="inferred from homology"/>
<protein>
    <submittedName>
        <fullName evidence="6">Aldehyde dehydrogenase family protein</fullName>
    </submittedName>
</protein>
<comment type="similarity">
    <text evidence="1 4">Belongs to the aldehyde dehydrogenase family.</text>
</comment>
<evidence type="ECO:0000259" key="5">
    <source>
        <dbReference type="Pfam" id="PF00171"/>
    </source>
</evidence>
<dbReference type="InterPro" id="IPR016163">
    <property type="entry name" value="Ald_DH_C"/>
</dbReference>
<evidence type="ECO:0000256" key="1">
    <source>
        <dbReference type="ARBA" id="ARBA00009986"/>
    </source>
</evidence>
<accession>A0A7L6BBP1</accession>
<dbReference type="RefSeq" id="WP_181571629.1">
    <property type="nucleotide sequence ID" value="NZ_CP059322.2"/>
</dbReference>
<dbReference type="KEGG" id="mfeu:H1D33_10625"/>